<protein>
    <submittedName>
        <fullName evidence="1">Uncharacterized protein</fullName>
    </submittedName>
</protein>
<organism evidence="1 2">
    <name type="scientific">Corynebacterium urealyticum</name>
    <dbReference type="NCBI Taxonomy" id="43771"/>
    <lineage>
        <taxon>Bacteria</taxon>
        <taxon>Bacillati</taxon>
        <taxon>Actinomycetota</taxon>
        <taxon>Actinomycetes</taxon>
        <taxon>Mycobacteriales</taxon>
        <taxon>Corynebacteriaceae</taxon>
        <taxon>Corynebacterium</taxon>
    </lineage>
</organism>
<dbReference type="AlphaFoldDB" id="A0A2W5D261"/>
<comment type="caution">
    <text evidence="1">The sequence shown here is derived from an EMBL/GenBank/DDBJ whole genome shotgun (WGS) entry which is preliminary data.</text>
</comment>
<dbReference type="EMBL" id="QFNY01000075">
    <property type="protein sequence ID" value="PZP01366.1"/>
    <property type="molecule type" value="Genomic_DNA"/>
</dbReference>
<name>A0A2W5D261_9CORY</name>
<dbReference type="Proteomes" id="UP000249451">
    <property type="component" value="Unassembled WGS sequence"/>
</dbReference>
<evidence type="ECO:0000313" key="2">
    <source>
        <dbReference type="Proteomes" id="UP000249451"/>
    </source>
</evidence>
<evidence type="ECO:0000313" key="1">
    <source>
        <dbReference type="EMBL" id="PZP01366.1"/>
    </source>
</evidence>
<gene>
    <name evidence="1" type="ORF">DI609_04285</name>
</gene>
<proteinExistence type="predicted"/>
<reference evidence="1 2" key="1">
    <citation type="submission" date="2017-11" db="EMBL/GenBank/DDBJ databases">
        <title>Infants hospitalized years apart are colonized by the same room-sourced microbial strains.</title>
        <authorList>
            <person name="Brooks B."/>
            <person name="Olm M.R."/>
            <person name="Firek B.A."/>
            <person name="Baker R."/>
            <person name="Thomas B.C."/>
            <person name="Morowitz M.J."/>
            <person name="Banfield J.F."/>
        </authorList>
    </citation>
    <scope>NUCLEOTIDE SEQUENCE [LARGE SCALE GENOMIC DNA]</scope>
    <source>
        <strain evidence="1">S2_012_000_R3_87</strain>
    </source>
</reference>
<accession>A0A2W5D261</accession>
<sequence>MTRTVTDDPYVTYFRTTLDPLDLYRVEQIVNHGEIIDTPTPASALAAYLVGLNPNLRWCIRDESLSDLVERELVEKTSFMHSPDKDVSASLRYDAAVFSCGTNHTIVMGLRALPLFSRGGGADTGDRKIKISLGSLSSHGVIVGGTSLPIAPWHRIFEPLIDHASSPRRDTVSNAEYLARLSCVSGKNLAVAHVSVSCYSPRLIRGDTAVAADNAAAPEVEGFVPVDWDDPTWNLKRRPAVGSTMFSSLHRGAVPDECPAIVSRIHQGADNHPFTSIEVQ</sequence>